<dbReference type="STRING" id="4572.M7ZLI4"/>
<protein>
    <submittedName>
        <fullName evidence="2">Uncharacterized protein</fullName>
    </submittedName>
</protein>
<dbReference type="PANTHER" id="PTHR47209:SF1">
    <property type="entry name" value="OS06G0639500 PROTEIN"/>
    <property type="match status" value="1"/>
</dbReference>
<dbReference type="eggNOG" id="KOG0198">
    <property type="taxonomic scope" value="Eukaryota"/>
</dbReference>
<proteinExistence type="predicted"/>
<dbReference type="AlphaFoldDB" id="M7ZLI4"/>
<sequence>MTVAAELLHGLLRFQEIEKDRRKGEEEGQGCGGLDGHMHDDSVNTLGSWSFHPPGNDSSSTPASTSCKIHIGSSWFEPYNPVDRPSGAESEALDRETPLRVCLDSDAPPEIEYYDLSHEFDVKMLHPVRDDELQVFSARFNKVFGKCQGLGNVCFLHGILTRNGRLCVAMRFSEGSIRDRMVQLKGGRLPLSNVLRCGVGDQQNGKHASEPRARWLVQYEEDHPDKGRDLDDSSIKKFLILHFYALLVRKEERRDGLHDNILNGLELAGIIDRRYVNVDT</sequence>
<dbReference type="EMBL" id="KD108530">
    <property type="protein sequence ID" value="EMS60501.1"/>
    <property type="molecule type" value="Genomic_DNA"/>
</dbReference>
<feature type="region of interest" description="Disordered" evidence="1">
    <location>
        <begin position="19"/>
        <end position="65"/>
    </location>
</feature>
<name>M7ZLI4_TRIUA</name>
<evidence type="ECO:0000256" key="1">
    <source>
        <dbReference type="SAM" id="MobiDB-lite"/>
    </source>
</evidence>
<feature type="compositionally biased region" description="Polar residues" evidence="1">
    <location>
        <begin position="56"/>
        <end position="65"/>
    </location>
</feature>
<reference evidence="2" key="1">
    <citation type="journal article" date="2013" name="Nature">
        <title>Draft genome of the wheat A-genome progenitor Triticum urartu.</title>
        <authorList>
            <person name="Ling H.Q."/>
            <person name="Zhao S."/>
            <person name="Liu D."/>
            <person name="Wang J."/>
            <person name="Sun H."/>
            <person name="Zhang C."/>
            <person name="Fan H."/>
            <person name="Li D."/>
            <person name="Dong L."/>
            <person name="Tao Y."/>
            <person name="Gao C."/>
            <person name="Wu H."/>
            <person name="Li Y."/>
            <person name="Cui Y."/>
            <person name="Guo X."/>
            <person name="Zheng S."/>
            <person name="Wang B."/>
            <person name="Yu K."/>
            <person name="Liang Q."/>
            <person name="Yang W."/>
            <person name="Lou X."/>
            <person name="Chen J."/>
            <person name="Feng M."/>
            <person name="Jian J."/>
            <person name="Zhang X."/>
            <person name="Luo G."/>
            <person name="Jiang Y."/>
            <person name="Liu J."/>
            <person name="Wang Z."/>
            <person name="Sha Y."/>
            <person name="Zhang B."/>
            <person name="Wu H."/>
            <person name="Tang D."/>
            <person name="Shen Q."/>
            <person name="Xue P."/>
            <person name="Zou S."/>
            <person name="Wang X."/>
            <person name="Liu X."/>
            <person name="Wang F."/>
            <person name="Yang Y."/>
            <person name="An X."/>
            <person name="Dong Z."/>
            <person name="Zhang K."/>
            <person name="Zhang X."/>
            <person name="Luo M.C."/>
            <person name="Dvorak J."/>
            <person name="Tong Y."/>
            <person name="Wang J."/>
            <person name="Yang H."/>
            <person name="Li Z."/>
            <person name="Wang D."/>
            <person name="Zhang A."/>
            <person name="Wang J."/>
        </authorList>
    </citation>
    <scope>NUCLEOTIDE SEQUENCE</scope>
</reference>
<dbReference type="PANTHER" id="PTHR47209">
    <property type="entry name" value="OS06G0639500 PROTEIN"/>
    <property type="match status" value="1"/>
</dbReference>
<dbReference type="InterPro" id="IPR053293">
    <property type="entry name" value="OCM_Kinase"/>
</dbReference>
<gene>
    <name evidence="2" type="ORF">TRIUR3_31867</name>
</gene>
<accession>M7ZLI4</accession>
<evidence type="ECO:0000313" key="2">
    <source>
        <dbReference type="EMBL" id="EMS60501.1"/>
    </source>
</evidence>
<organism evidence="2">
    <name type="scientific">Triticum urartu</name>
    <name type="common">Red wild einkorn</name>
    <name type="synonym">Crithodium urartu</name>
    <dbReference type="NCBI Taxonomy" id="4572"/>
    <lineage>
        <taxon>Eukaryota</taxon>
        <taxon>Viridiplantae</taxon>
        <taxon>Streptophyta</taxon>
        <taxon>Embryophyta</taxon>
        <taxon>Tracheophyta</taxon>
        <taxon>Spermatophyta</taxon>
        <taxon>Magnoliopsida</taxon>
        <taxon>Liliopsida</taxon>
        <taxon>Poales</taxon>
        <taxon>Poaceae</taxon>
        <taxon>BOP clade</taxon>
        <taxon>Pooideae</taxon>
        <taxon>Triticodae</taxon>
        <taxon>Triticeae</taxon>
        <taxon>Triticinae</taxon>
        <taxon>Triticum</taxon>
    </lineage>
</organism>